<accession>A0A0P7BW70</accession>
<dbReference type="InterPro" id="IPR001680">
    <property type="entry name" value="WD40_rpt"/>
</dbReference>
<dbReference type="AlphaFoldDB" id="A0A0P7BW70"/>
<dbReference type="GO" id="GO:0106004">
    <property type="term" value="P:tRNA (guanine-N7)-methylation"/>
    <property type="evidence" value="ECO:0007669"/>
    <property type="project" value="UniProtKB-UniRule"/>
</dbReference>
<reference evidence="9 10" key="1">
    <citation type="submission" date="2015-09" db="EMBL/GenBank/DDBJ databases">
        <title>Draft genome of a European isolate of the apple canker pathogen Neonectria ditissima.</title>
        <authorList>
            <person name="Gomez-Cortecero A."/>
            <person name="Harrison R.J."/>
            <person name="Armitage A.D."/>
        </authorList>
    </citation>
    <scope>NUCLEOTIDE SEQUENCE [LARGE SCALE GENOMIC DNA]</scope>
    <source>
        <strain evidence="9 10">R09/05</strain>
    </source>
</reference>
<dbReference type="InterPro" id="IPR036322">
    <property type="entry name" value="WD40_repeat_dom_sf"/>
</dbReference>
<dbReference type="PANTHER" id="PTHR16288">
    <property type="entry name" value="WD40 REPEAT PROTEIN 4"/>
    <property type="match status" value="1"/>
</dbReference>
<dbReference type="OrthoDB" id="339900at2759"/>
<dbReference type="EMBL" id="LKCW01000016">
    <property type="protein sequence ID" value="KPM44697.1"/>
    <property type="molecule type" value="Genomic_DNA"/>
</dbReference>
<dbReference type="GO" id="GO:0005829">
    <property type="term" value="C:cytosol"/>
    <property type="evidence" value="ECO:0007669"/>
    <property type="project" value="TreeGrafter"/>
</dbReference>
<proteinExistence type="inferred from homology"/>
<feature type="compositionally biased region" description="Basic and acidic residues" evidence="8">
    <location>
        <begin position="134"/>
        <end position="145"/>
    </location>
</feature>
<feature type="compositionally biased region" description="Acidic residues" evidence="8">
    <location>
        <begin position="535"/>
        <end position="549"/>
    </location>
</feature>
<comment type="subcellular location">
    <subcellularLocation>
        <location evidence="1 6">Nucleus</location>
    </subcellularLocation>
</comment>
<dbReference type="STRING" id="78410.A0A0P7BW70"/>
<dbReference type="InterPro" id="IPR015943">
    <property type="entry name" value="WD40/YVTN_repeat-like_dom_sf"/>
</dbReference>
<dbReference type="GO" id="GO:0005634">
    <property type="term" value="C:nucleus"/>
    <property type="evidence" value="ECO:0007669"/>
    <property type="project" value="UniProtKB-SubCell"/>
</dbReference>
<keyword evidence="10" id="KW-1185">Reference proteome</keyword>
<keyword evidence="4 6" id="KW-0677">Repeat</keyword>
<protein>
    <submittedName>
        <fullName evidence="9">Uncharacterized protein</fullName>
    </submittedName>
</protein>
<feature type="region of interest" description="Disordered" evidence="8">
    <location>
        <begin position="529"/>
        <end position="549"/>
    </location>
</feature>
<evidence type="ECO:0000256" key="3">
    <source>
        <dbReference type="ARBA" id="ARBA00022694"/>
    </source>
</evidence>
<dbReference type="UniPathway" id="UPA00989"/>
<evidence type="ECO:0000256" key="1">
    <source>
        <dbReference type="ARBA" id="ARBA00004123"/>
    </source>
</evidence>
<comment type="caution">
    <text evidence="9">The sequence shown here is derived from an EMBL/GenBank/DDBJ whole genome shotgun (WGS) entry which is preliminary data.</text>
</comment>
<feature type="compositionally biased region" description="Basic and acidic residues" evidence="8">
    <location>
        <begin position="78"/>
        <end position="97"/>
    </location>
</feature>
<feature type="repeat" description="WD" evidence="7">
    <location>
        <begin position="338"/>
        <end position="380"/>
    </location>
</feature>
<comment type="pathway">
    <text evidence="6">tRNA modification; N(7)-methylguanine-tRNA biosynthesis.</text>
</comment>
<gene>
    <name evidence="9" type="ORF">AK830_g1831</name>
</gene>
<dbReference type="HAMAP" id="MF_03056">
    <property type="entry name" value="TRM82"/>
    <property type="match status" value="1"/>
</dbReference>
<evidence type="ECO:0000256" key="4">
    <source>
        <dbReference type="ARBA" id="ARBA00022737"/>
    </source>
</evidence>
<dbReference type="PROSITE" id="PS50082">
    <property type="entry name" value="WD_REPEATS_2"/>
    <property type="match status" value="1"/>
</dbReference>
<evidence type="ECO:0000256" key="5">
    <source>
        <dbReference type="ARBA" id="ARBA00023242"/>
    </source>
</evidence>
<evidence type="ECO:0000256" key="2">
    <source>
        <dbReference type="ARBA" id="ARBA00022574"/>
    </source>
</evidence>
<evidence type="ECO:0000313" key="9">
    <source>
        <dbReference type="EMBL" id="KPM44697.1"/>
    </source>
</evidence>
<evidence type="ECO:0000256" key="7">
    <source>
        <dbReference type="PROSITE-ProRule" id="PRU00221"/>
    </source>
</evidence>
<comment type="similarity">
    <text evidence="6">Belongs to the WD repeat TRM82 family.</text>
</comment>
<evidence type="ECO:0000256" key="8">
    <source>
        <dbReference type="SAM" id="MobiDB-lite"/>
    </source>
</evidence>
<name>A0A0P7BW70_9HYPO</name>
<comment type="function">
    <text evidence="6">Required for the formation of N(7)-methylguanine at position 46 (m7G46) in tRNA. In the complex, it is required to stabilize and induce conformational changes of the catalytic subunit.</text>
</comment>
<dbReference type="InterPro" id="IPR028884">
    <property type="entry name" value="Trm82"/>
</dbReference>
<evidence type="ECO:0000256" key="6">
    <source>
        <dbReference type="HAMAP-Rule" id="MF_03056"/>
    </source>
</evidence>
<keyword evidence="5 6" id="KW-0539">Nucleus</keyword>
<dbReference type="SUPFAM" id="SSF50978">
    <property type="entry name" value="WD40 repeat-like"/>
    <property type="match status" value="1"/>
</dbReference>
<keyword evidence="3 6" id="KW-0819">tRNA processing</keyword>
<dbReference type="Gene3D" id="2.130.10.10">
    <property type="entry name" value="YVTN repeat-like/Quinoprotein amine dehydrogenase"/>
    <property type="match status" value="1"/>
</dbReference>
<dbReference type="GO" id="GO:0043527">
    <property type="term" value="C:tRNA methyltransferase complex"/>
    <property type="evidence" value="ECO:0007669"/>
    <property type="project" value="TreeGrafter"/>
</dbReference>
<dbReference type="PANTHER" id="PTHR16288:SF0">
    <property type="entry name" value="TRNA (GUANINE-N(7)-)-METHYLTRANSFERASE NON-CATALYTIC SUBUNIT WDR4"/>
    <property type="match status" value="1"/>
</dbReference>
<dbReference type="Proteomes" id="UP000050424">
    <property type="component" value="Unassembled WGS sequence"/>
</dbReference>
<feature type="region of interest" description="Disordered" evidence="8">
    <location>
        <begin position="58"/>
        <end position="151"/>
    </location>
</feature>
<sequence>MKIPYNVLHASGNILFAARGGKIHSFSLDDGAHLSTWKHPDVDKVAAAVNAVSDEVANNDPAVNLAPDAAEGGDGDEPPAKRQRVDEPKDDADKPADDEAAQESNVAEASGEKKNKGNSNQKGKKNKNKQNNQSRKDSQISKVPDRPVITHLTSTSNGAHFLAITGHDKAIWVFGHDGHGQLVQLSRRTMPKRPSSVAIAPDSQIICADKFGDVYALPLIETAHSPSTPKPSTPVAVAFKPTAKLQANTKTVHSQRNLRALNNQQRQIELATRSKTDADVKTEAPDFELTLLLGHVSMLTSLVLGESDGRRYILTADRDEHIRVSRYIPQAHVIEGFCFGHREFVSAMAIPLSKGEVLISGGGDENLFVWDWKLSKLLSKKNILSLAQLIAPELTKVAVCGLETFVYPTDTGNLTYVVAICEDIQAIFSWQITEENALNHPSVIQLPGKPLDVAFKPAKDSEPPKVIVAVDAGEQTHVKSLAIYSLTMTDEKLAVGTTEFVSDGDLEVEEFDLPETAVRGLLYNTESLRKQPTEQVEEQSGEQQEAQEA</sequence>
<organism evidence="9 10">
    <name type="scientific">Neonectria ditissima</name>
    <dbReference type="NCBI Taxonomy" id="78410"/>
    <lineage>
        <taxon>Eukaryota</taxon>
        <taxon>Fungi</taxon>
        <taxon>Dikarya</taxon>
        <taxon>Ascomycota</taxon>
        <taxon>Pezizomycotina</taxon>
        <taxon>Sordariomycetes</taxon>
        <taxon>Hypocreomycetidae</taxon>
        <taxon>Hypocreales</taxon>
        <taxon>Nectriaceae</taxon>
        <taxon>Neonectria</taxon>
    </lineage>
</organism>
<keyword evidence="2 6" id="KW-0853">WD repeat</keyword>
<evidence type="ECO:0000313" key="10">
    <source>
        <dbReference type="Proteomes" id="UP000050424"/>
    </source>
</evidence>